<gene>
    <name evidence="1" type="ORF">BD311DRAFT_757622</name>
</gene>
<organism evidence="1">
    <name type="scientific">Dichomitus squalens</name>
    <dbReference type="NCBI Taxonomy" id="114155"/>
    <lineage>
        <taxon>Eukaryota</taxon>
        <taxon>Fungi</taxon>
        <taxon>Dikarya</taxon>
        <taxon>Basidiomycota</taxon>
        <taxon>Agaricomycotina</taxon>
        <taxon>Agaricomycetes</taxon>
        <taxon>Polyporales</taxon>
        <taxon>Polyporaceae</taxon>
        <taxon>Dichomitus</taxon>
    </lineage>
</organism>
<dbReference type="EMBL" id="ML143418">
    <property type="protein sequence ID" value="TBU28805.1"/>
    <property type="molecule type" value="Genomic_DNA"/>
</dbReference>
<accession>A0A4Q9MMV5</accession>
<dbReference type="Proteomes" id="UP000292957">
    <property type="component" value="Unassembled WGS sequence"/>
</dbReference>
<dbReference type="AlphaFoldDB" id="A0A4Q9MMV5"/>
<evidence type="ECO:0000313" key="1">
    <source>
        <dbReference type="EMBL" id="TBU28805.1"/>
    </source>
</evidence>
<sequence length="166" mass="18479">MLLAAPSSSFLLHISLKCSLHDCPYSLLVVDTVLVVPCVRSAWYSSSPSARSNERVNSPFTDLPFVPPTLIIPPPLALKGCFIFTVRTSSDGLREWSLPPGKFKLELVYLMICHAFLRRILCAARQHFCAMSHSVSLYIPSPARPTSFLLLRRPSPRGFSSSFRAQ</sequence>
<protein>
    <submittedName>
        <fullName evidence="1">Uncharacterized protein</fullName>
    </submittedName>
</protein>
<proteinExistence type="predicted"/>
<reference evidence="1" key="1">
    <citation type="submission" date="2019-01" db="EMBL/GenBank/DDBJ databases">
        <title>Draft genome sequences of three monokaryotic isolates of the white-rot basidiomycete fungus Dichomitus squalens.</title>
        <authorList>
            <consortium name="DOE Joint Genome Institute"/>
            <person name="Lopez S.C."/>
            <person name="Andreopoulos B."/>
            <person name="Pangilinan J."/>
            <person name="Lipzen A."/>
            <person name="Riley R."/>
            <person name="Ahrendt S."/>
            <person name="Ng V."/>
            <person name="Barry K."/>
            <person name="Daum C."/>
            <person name="Grigoriev I.V."/>
            <person name="Hilden K.S."/>
            <person name="Makela M.R."/>
            <person name="de Vries R.P."/>
        </authorList>
    </citation>
    <scope>NUCLEOTIDE SEQUENCE [LARGE SCALE GENOMIC DNA]</scope>
    <source>
        <strain evidence="1">OM18370.1</strain>
    </source>
</reference>
<name>A0A4Q9MMV5_9APHY</name>